<dbReference type="InterPro" id="IPR036047">
    <property type="entry name" value="F-box-like_dom_sf"/>
</dbReference>
<proteinExistence type="predicted"/>
<dbReference type="Proteomes" id="UP001341281">
    <property type="component" value="Chromosome 08"/>
</dbReference>
<sequence length="300" mass="33593">MDVALELSYLLPGDPPLMGELPQTTYLLMICDYKAASQRLKKLHMCHQLKVRAAAEADPPRSQQSRRSAVHQLAGKGDPIGMGMALPDDALAEILRRLPPRSLATSRCVCKAWQAIVDGRRLLLPELLPHSVRGIFLMHNELRYPTFLAHPSMEPEIFDNLNFNRHADVADAYWGSSATVLGHCNGLLLYEDMEGLHVVNPATQRHERLPPPPPPPFGMLSWGSDHLVFDPTESLHYEVFFVPRAPESDAPSLEWPASTWVLCVFSSRTGQWEERAFVCEDEAAGMAEFPENKQEAHVES</sequence>
<accession>A0AAQ3XBE2</accession>
<evidence type="ECO:0000313" key="3">
    <source>
        <dbReference type="Proteomes" id="UP001341281"/>
    </source>
</evidence>
<dbReference type="Pfam" id="PF00646">
    <property type="entry name" value="F-box"/>
    <property type="match status" value="1"/>
</dbReference>
<dbReference type="Gene3D" id="1.20.1280.50">
    <property type="match status" value="1"/>
</dbReference>
<organism evidence="2 3">
    <name type="scientific">Paspalum notatum var. saurae</name>
    <dbReference type="NCBI Taxonomy" id="547442"/>
    <lineage>
        <taxon>Eukaryota</taxon>
        <taxon>Viridiplantae</taxon>
        <taxon>Streptophyta</taxon>
        <taxon>Embryophyta</taxon>
        <taxon>Tracheophyta</taxon>
        <taxon>Spermatophyta</taxon>
        <taxon>Magnoliopsida</taxon>
        <taxon>Liliopsida</taxon>
        <taxon>Poales</taxon>
        <taxon>Poaceae</taxon>
        <taxon>PACMAD clade</taxon>
        <taxon>Panicoideae</taxon>
        <taxon>Andropogonodae</taxon>
        <taxon>Paspaleae</taxon>
        <taxon>Paspalinae</taxon>
        <taxon>Paspalum</taxon>
    </lineage>
</organism>
<dbReference type="PANTHER" id="PTHR34591">
    <property type="entry name" value="OS03G0653100 PROTEIN-RELATED"/>
    <property type="match status" value="1"/>
</dbReference>
<dbReference type="AlphaFoldDB" id="A0AAQ3XBE2"/>
<dbReference type="PANTHER" id="PTHR34591:SF10">
    <property type="entry name" value="F-BOX DOMAIN-CONTAINING PROTEIN"/>
    <property type="match status" value="1"/>
</dbReference>
<keyword evidence="3" id="KW-1185">Reference proteome</keyword>
<reference evidence="2 3" key="1">
    <citation type="submission" date="2024-02" db="EMBL/GenBank/DDBJ databases">
        <title>High-quality chromosome-scale genome assembly of Pensacola bahiagrass (Paspalum notatum Flugge var. saurae).</title>
        <authorList>
            <person name="Vega J.M."/>
            <person name="Podio M."/>
            <person name="Orjuela J."/>
            <person name="Siena L.A."/>
            <person name="Pessino S.C."/>
            <person name="Combes M.C."/>
            <person name="Mariac C."/>
            <person name="Albertini E."/>
            <person name="Pupilli F."/>
            <person name="Ortiz J.P.A."/>
            <person name="Leblanc O."/>
        </authorList>
    </citation>
    <scope>NUCLEOTIDE SEQUENCE [LARGE SCALE GENOMIC DNA]</scope>
    <source>
        <strain evidence="2">R1</strain>
        <tissue evidence="2">Leaf</tissue>
    </source>
</reference>
<dbReference type="SUPFAM" id="SSF81383">
    <property type="entry name" value="F-box domain"/>
    <property type="match status" value="1"/>
</dbReference>
<gene>
    <name evidence="2" type="ORF">U9M48_036679</name>
</gene>
<dbReference type="PROSITE" id="PS50181">
    <property type="entry name" value="FBOX"/>
    <property type="match status" value="1"/>
</dbReference>
<feature type="domain" description="F-box" evidence="1">
    <location>
        <begin position="80"/>
        <end position="127"/>
    </location>
</feature>
<name>A0AAQ3XBE2_PASNO</name>
<evidence type="ECO:0000259" key="1">
    <source>
        <dbReference type="PROSITE" id="PS50181"/>
    </source>
</evidence>
<evidence type="ECO:0000313" key="2">
    <source>
        <dbReference type="EMBL" id="WVZ90372.1"/>
    </source>
</evidence>
<dbReference type="SMART" id="SM00256">
    <property type="entry name" value="FBOX"/>
    <property type="match status" value="1"/>
</dbReference>
<protein>
    <recommendedName>
        <fullName evidence="1">F-box domain-containing protein</fullName>
    </recommendedName>
</protein>
<dbReference type="EMBL" id="CP144752">
    <property type="protein sequence ID" value="WVZ90372.1"/>
    <property type="molecule type" value="Genomic_DNA"/>
</dbReference>
<dbReference type="InterPro" id="IPR001810">
    <property type="entry name" value="F-box_dom"/>
</dbReference>